<evidence type="ECO:0000259" key="9">
    <source>
        <dbReference type="PROSITE" id="PS51202"/>
    </source>
</evidence>
<dbReference type="CDD" id="cd04873">
    <property type="entry name" value="ACT_UUR-ACR-like"/>
    <property type="match status" value="1"/>
</dbReference>
<dbReference type="InterPro" id="IPR005836">
    <property type="entry name" value="ADP_Glu_pyroP_CS"/>
</dbReference>
<evidence type="ECO:0000256" key="6">
    <source>
        <dbReference type="ARBA" id="ARBA00023136"/>
    </source>
</evidence>
<evidence type="ECO:0000256" key="8">
    <source>
        <dbReference type="SAM" id="Phobius"/>
    </source>
</evidence>
<gene>
    <name evidence="11" type="ORF">HJC23_009269</name>
</gene>
<reference evidence="11 12" key="1">
    <citation type="journal article" date="2020" name="G3 (Bethesda)">
        <title>Improved Reference Genome for Cyclotella cryptica CCMP332, a Model for Cell Wall Morphogenesis, Salinity Adaptation, and Lipid Production in Diatoms (Bacillariophyta).</title>
        <authorList>
            <person name="Roberts W.R."/>
            <person name="Downey K.M."/>
            <person name="Ruck E.C."/>
            <person name="Traller J.C."/>
            <person name="Alverson A.J."/>
        </authorList>
    </citation>
    <scope>NUCLEOTIDE SEQUENCE [LARGE SCALE GENOMIC DNA]</scope>
    <source>
        <strain evidence="11 12">CCMP332</strain>
    </source>
</reference>
<feature type="transmembrane region" description="Helical" evidence="8">
    <location>
        <begin position="941"/>
        <end position="974"/>
    </location>
</feature>
<evidence type="ECO:0000256" key="1">
    <source>
        <dbReference type="ARBA" id="ARBA00004141"/>
    </source>
</evidence>
<feature type="transmembrane region" description="Helical" evidence="8">
    <location>
        <begin position="90"/>
        <end position="109"/>
    </location>
</feature>
<accession>A0ABD3Q7N0</accession>
<dbReference type="FunFam" id="3.30.70.1450:FF:000009">
    <property type="entry name" value="SLC13 family permease"/>
    <property type="match status" value="1"/>
</dbReference>
<feature type="transmembrane region" description="Helical" evidence="8">
    <location>
        <begin position="174"/>
        <end position="197"/>
    </location>
</feature>
<feature type="transmembrane region" description="Helical" evidence="8">
    <location>
        <begin position="1073"/>
        <end position="1094"/>
    </location>
</feature>
<dbReference type="Gene3D" id="3.30.70.1450">
    <property type="entry name" value="Regulator of K+ conductance, C-terminal domain"/>
    <property type="match status" value="4"/>
</dbReference>
<dbReference type="InterPro" id="IPR045865">
    <property type="entry name" value="ACT-like_dom_sf"/>
</dbReference>
<dbReference type="Pfam" id="PF03600">
    <property type="entry name" value="CitMHS"/>
    <property type="match status" value="1"/>
</dbReference>
<dbReference type="GO" id="GO:0015116">
    <property type="term" value="F:sulfate transmembrane transporter activity"/>
    <property type="evidence" value="ECO:0007669"/>
    <property type="project" value="UniProtKB-ARBA"/>
</dbReference>
<evidence type="ECO:0000313" key="12">
    <source>
        <dbReference type="Proteomes" id="UP001516023"/>
    </source>
</evidence>
<organism evidence="11 12">
    <name type="scientific">Cyclotella cryptica</name>
    <dbReference type="NCBI Taxonomy" id="29204"/>
    <lineage>
        <taxon>Eukaryota</taxon>
        <taxon>Sar</taxon>
        <taxon>Stramenopiles</taxon>
        <taxon>Ochrophyta</taxon>
        <taxon>Bacillariophyta</taxon>
        <taxon>Coscinodiscophyceae</taxon>
        <taxon>Thalassiosirophycidae</taxon>
        <taxon>Stephanodiscales</taxon>
        <taxon>Stephanodiscaceae</taxon>
        <taxon>Cyclotella</taxon>
    </lineage>
</organism>
<dbReference type="GO" id="GO:0016020">
    <property type="term" value="C:membrane"/>
    <property type="evidence" value="ECO:0007669"/>
    <property type="project" value="UniProtKB-SubCell"/>
</dbReference>
<keyword evidence="2" id="KW-0813">Transport</keyword>
<comment type="subcellular location">
    <subcellularLocation>
        <location evidence="1">Membrane</location>
        <topology evidence="1">Multi-pass membrane protein</topology>
    </subcellularLocation>
</comment>
<keyword evidence="4" id="KW-0677">Repeat</keyword>
<keyword evidence="12" id="KW-1185">Reference proteome</keyword>
<protein>
    <submittedName>
        <fullName evidence="11">Uncharacterized protein</fullName>
    </submittedName>
</protein>
<dbReference type="AlphaFoldDB" id="A0ABD3Q7N0"/>
<evidence type="ECO:0000256" key="4">
    <source>
        <dbReference type="ARBA" id="ARBA00022737"/>
    </source>
</evidence>
<evidence type="ECO:0000313" key="11">
    <source>
        <dbReference type="EMBL" id="KAL3795556.1"/>
    </source>
</evidence>
<comment type="similarity">
    <text evidence="7">Belongs to the divalent anion:Na+ symporter (DASS) superfamily. Na+/sulfate symporter (TC 2.A.47.4) family.</text>
</comment>
<dbReference type="PROSITE" id="PS00809">
    <property type="entry name" value="ADP_GLC_PYROPHOSPH_2"/>
    <property type="match status" value="1"/>
</dbReference>
<evidence type="ECO:0000256" key="5">
    <source>
        <dbReference type="ARBA" id="ARBA00022989"/>
    </source>
</evidence>
<sequence length="1176" mass="126933">MASPWRPLLVAPAPMDASGLRRDLEGESDADVGSTWEMIYTGFVLLLMFAALLSDRIGADMVMLAALTLCMAANIITVSEGISGFSNEGVLTVLVLFVVAAGIQVTGGLDWYMGKLLGRPNSISSAQARLMLPIMFVSAFLNNTPVVVVMIPIVQKWGKNVGISPAQLLIPLSFASILGGTCTLIGTSTNLVVQGLLLERYPNDPSMSIGLFDLGEFGVPIALIGMTYVLIASPYLLPGSGRRKESALPDDDGTILMGARLTRWSPAAGRSVKRSGLRDTGGIYLVSVYRAATGNVHRAVGQEFVLNVDDILYFTGMVEEFGSFCQEHGLEVVTNEHDVVRQSEQETKMLASAQSLPGEIGGTEAVNFSESNETLPLTIDTNPASPQQKALVSADLEKIQAINRISDMIRGDHSLQPVMEEKSQTYESTSLNGPAKVVVVFDTQDLHDMVIIGVNSHDRPGLLLDISRRLHSMGLQLHHTEAAVVSTRSFSVWRCELLEEHSNLDADEIMSSLKELLNNDGGSEAVKRRGLSVVRAVVTESSRLAGKRLEHVDFRELYKAAIIAVQKADKSEVSHLSQILFASGDVLVLQADDDSPLLVRPPDGFYNQTKGNSHFFRGLTLKRSTNEARTLDESRNGSRRTTNIAIKESVGHDSPSQLDEHPVDVESGAGNLPSNTVTNNSDQHACSTKNNVEGANNEMNDVWLDLRVLFPEKGNSEESLNLSREYLAAMKISPKSQHAKKTVDQAGLDKLTGLFIVQVERPVPVANSRLGLQSPNNGSGVSVGSIGGSLKISTIPVQPDDQLEEGDIIWFAGSANAIADLRKIPGLVSSEDDELKKIDEKVHDRRLVQAVIARKGPLVGKTAAQVGFRTRYGAAVIAVHRDGTRVQDHPGNIKLQAGDVLLLEAGPTFISRNTDNQHSFALISEVKDSKPPRLNKLIPALVLVVAMLAVVTAGISSLLVCGLITCIIMVTFGIISQQECREAVNWEVYVTIACAFGIGTALTNSGLANLLAEGLVSLGEAMGIGVAGLYGSVYLATFLISNIVTNNAAAALMFPIAMEAADQTNADPLLMSYNLMLAASASFMSPFGYTTNLLIYGPGGYTVKDFLYFGTPMQIILWILTTVILSNNSTMWYLSWIWTSAVCCFVMVVLVCPSTIKEKFGRMKGGNYDKEQRHTS</sequence>
<evidence type="ECO:0000256" key="3">
    <source>
        <dbReference type="ARBA" id="ARBA00022692"/>
    </source>
</evidence>
<feature type="domain" description="ACT" evidence="10">
    <location>
        <begin position="451"/>
        <end position="528"/>
    </location>
</feature>
<feature type="domain" description="RCK C-terminal" evidence="9">
    <location>
        <begin position="835"/>
        <end position="919"/>
    </location>
</feature>
<feature type="transmembrane region" description="Helical" evidence="8">
    <location>
        <begin position="986"/>
        <end position="1003"/>
    </location>
</feature>
<keyword evidence="6 8" id="KW-0472">Membrane</keyword>
<name>A0ABD3Q7N0_9STRA</name>
<dbReference type="PROSITE" id="PS51671">
    <property type="entry name" value="ACT"/>
    <property type="match status" value="1"/>
</dbReference>
<dbReference type="InterPro" id="IPR036721">
    <property type="entry name" value="RCK_C_sf"/>
</dbReference>
<dbReference type="Proteomes" id="UP001516023">
    <property type="component" value="Unassembled WGS sequence"/>
</dbReference>
<evidence type="ECO:0000259" key="10">
    <source>
        <dbReference type="PROSITE" id="PS51671"/>
    </source>
</evidence>
<feature type="transmembrane region" description="Helical" evidence="8">
    <location>
        <begin position="1015"/>
        <end position="1036"/>
    </location>
</feature>
<keyword evidence="3 8" id="KW-0812">Transmembrane</keyword>
<dbReference type="PANTHER" id="PTHR43652">
    <property type="entry name" value="BASIC AMINO ACID ANTIPORTER YFCC-RELATED"/>
    <property type="match status" value="1"/>
</dbReference>
<dbReference type="SUPFAM" id="SSF116726">
    <property type="entry name" value="TrkA C-terminal domain-like"/>
    <property type="match status" value="4"/>
</dbReference>
<dbReference type="Pfam" id="PF02080">
    <property type="entry name" value="TrkA_C"/>
    <property type="match status" value="2"/>
</dbReference>
<evidence type="ECO:0000256" key="2">
    <source>
        <dbReference type="ARBA" id="ARBA00022448"/>
    </source>
</evidence>
<dbReference type="SUPFAM" id="SSF55021">
    <property type="entry name" value="ACT-like"/>
    <property type="match status" value="1"/>
</dbReference>
<feature type="transmembrane region" description="Helical" evidence="8">
    <location>
        <begin position="1106"/>
        <end position="1125"/>
    </location>
</feature>
<dbReference type="InterPro" id="IPR002912">
    <property type="entry name" value="ACT_dom"/>
</dbReference>
<dbReference type="PROSITE" id="PS51202">
    <property type="entry name" value="RCK_C"/>
    <property type="match status" value="1"/>
</dbReference>
<feature type="transmembrane region" description="Helical" evidence="8">
    <location>
        <begin position="61"/>
        <end position="78"/>
    </location>
</feature>
<dbReference type="InterPro" id="IPR006037">
    <property type="entry name" value="RCK_C"/>
</dbReference>
<dbReference type="EMBL" id="JABMIG020000070">
    <property type="protein sequence ID" value="KAL3795556.1"/>
    <property type="molecule type" value="Genomic_DNA"/>
</dbReference>
<evidence type="ECO:0000256" key="7">
    <source>
        <dbReference type="ARBA" id="ARBA00061614"/>
    </source>
</evidence>
<dbReference type="PANTHER" id="PTHR43652:SF2">
    <property type="entry name" value="BASIC AMINO ACID ANTIPORTER YFCC-RELATED"/>
    <property type="match status" value="1"/>
</dbReference>
<feature type="transmembrane region" description="Helical" evidence="8">
    <location>
        <begin position="130"/>
        <end position="154"/>
    </location>
</feature>
<feature type="transmembrane region" description="Helical" evidence="8">
    <location>
        <begin position="38"/>
        <end position="54"/>
    </location>
</feature>
<dbReference type="InterPro" id="IPR051679">
    <property type="entry name" value="DASS-Related_Transporters"/>
</dbReference>
<keyword evidence="5 8" id="KW-1133">Transmembrane helix</keyword>
<comment type="caution">
    <text evidence="11">The sequence shown here is derived from an EMBL/GenBank/DDBJ whole genome shotgun (WGS) entry which is preliminary data.</text>
</comment>
<dbReference type="InterPro" id="IPR004680">
    <property type="entry name" value="Cit_transptr-like_dom"/>
</dbReference>
<feature type="transmembrane region" description="Helical" evidence="8">
    <location>
        <begin position="217"/>
        <end position="237"/>
    </location>
</feature>
<feature type="transmembrane region" description="Helical" evidence="8">
    <location>
        <begin position="1131"/>
        <end position="1152"/>
    </location>
</feature>
<proteinExistence type="inferred from homology"/>